<feature type="binding site" evidence="3">
    <location>
        <begin position="21"/>
        <end position="28"/>
    </location>
    <ligand>
        <name>GTP</name>
        <dbReference type="ChEBI" id="CHEBI:37565"/>
    </ligand>
</feature>
<dbReference type="InterPro" id="IPR027417">
    <property type="entry name" value="P-loop_NTPase"/>
</dbReference>
<dbReference type="InterPro" id="IPR006689">
    <property type="entry name" value="Small_GTPase_ARF/SAR"/>
</dbReference>
<dbReference type="InterPro" id="IPR024156">
    <property type="entry name" value="Small_GTPase_ARF"/>
</dbReference>
<keyword evidence="6" id="KW-1185">Reference proteome</keyword>
<dbReference type="GO" id="GO:0043001">
    <property type="term" value="P:Golgi to plasma membrane protein transport"/>
    <property type="evidence" value="ECO:0007669"/>
    <property type="project" value="TreeGrafter"/>
</dbReference>
<dbReference type="GO" id="GO:0005525">
    <property type="term" value="F:GTP binding"/>
    <property type="evidence" value="ECO:0007669"/>
    <property type="project" value="UniProtKB-KW"/>
</dbReference>
<evidence type="ECO:0000313" key="5">
    <source>
        <dbReference type="EMBL" id="KAJ7352164.1"/>
    </source>
</evidence>
<dbReference type="Pfam" id="PF00025">
    <property type="entry name" value="Arf"/>
    <property type="match status" value="1"/>
</dbReference>
<dbReference type="Proteomes" id="UP001218218">
    <property type="component" value="Unassembled WGS sequence"/>
</dbReference>
<dbReference type="AlphaFoldDB" id="A0AAD7A9K9"/>
<dbReference type="GO" id="GO:0005794">
    <property type="term" value="C:Golgi apparatus"/>
    <property type="evidence" value="ECO:0007669"/>
    <property type="project" value="TreeGrafter"/>
</dbReference>
<feature type="binding site" evidence="3">
    <location>
        <begin position="144"/>
        <end position="147"/>
    </location>
    <ligand>
        <name>GTP</name>
        <dbReference type="ChEBI" id="CHEBI:37565"/>
    </ligand>
</feature>
<comment type="caution">
    <text evidence="5">The sequence shown here is derived from an EMBL/GenBank/DDBJ whole genome shotgun (WGS) entry which is preliminary data.</text>
</comment>
<reference evidence="5" key="1">
    <citation type="submission" date="2023-03" db="EMBL/GenBank/DDBJ databases">
        <title>Massive genome expansion in bonnet fungi (Mycena s.s.) driven by repeated elements and novel gene families across ecological guilds.</title>
        <authorList>
            <consortium name="Lawrence Berkeley National Laboratory"/>
            <person name="Harder C.B."/>
            <person name="Miyauchi S."/>
            <person name="Viragh M."/>
            <person name="Kuo A."/>
            <person name="Thoen E."/>
            <person name="Andreopoulos B."/>
            <person name="Lu D."/>
            <person name="Skrede I."/>
            <person name="Drula E."/>
            <person name="Henrissat B."/>
            <person name="Morin E."/>
            <person name="Kohler A."/>
            <person name="Barry K."/>
            <person name="LaButti K."/>
            <person name="Morin E."/>
            <person name="Salamov A."/>
            <person name="Lipzen A."/>
            <person name="Mereny Z."/>
            <person name="Hegedus B."/>
            <person name="Baldrian P."/>
            <person name="Stursova M."/>
            <person name="Weitz H."/>
            <person name="Taylor A."/>
            <person name="Grigoriev I.V."/>
            <person name="Nagy L.G."/>
            <person name="Martin F."/>
            <person name="Kauserud H."/>
        </authorList>
    </citation>
    <scope>NUCLEOTIDE SEQUENCE</scope>
    <source>
        <strain evidence="5">CBHHK002</strain>
    </source>
</reference>
<dbReference type="PANTHER" id="PTHR45909">
    <property type="entry name" value="ADP-RIBOSYLATION FACTOR-RELATED PROTEIN 1"/>
    <property type="match status" value="1"/>
</dbReference>
<keyword evidence="4" id="KW-0460">Magnesium</keyword>
<dbReference type="EMBL" id="JARIHO010000012">
    <property type="protein sequence ID" value="KAJ7352164.1"/>
    <property type="molecule type" value="Genomic_DNA"/>
</dbReference>
<dbReference type="GO" id="GO:0006886">
    <property type="term" value="P:intracellular protein transport"/>
    <property type="evidence" value="ECO:0007669"/>
    <property type="project" value="TreeGrafter"/>
</dbReference>
<keyword evidence="2 3" id="KW-0342">GTP-binding</keyword>
<sequence>MGANLSSSMTIPKTFAITVVGLSGAGKTTLVKSLRPVRYTECGEQAESLIGVQDINPTPRGYNWEKISFGNHTITFMDLSVEAQFEVGMCGNGLYEKAHAFIFVLDASVPERFREAGDVLSLLTEEIRVTNGDDNTYPIRVLANKVDKLDQALNVDEISRALDIAGHSGLGRAITLKLSCPVSGSPAGGE</sequence>
<evidence type="ECO:0000256" key="1">
    <source>
        <dbReference type="ARBA" id="ARBA00022741"/>
    </source>
</evidence>
<gene>
    <name evidence="5" type="ORF">DFH08DRAFT_80378</name>
</gene>
<evidence type="ECO:0000256" key="3">
    <source>
        <dbReference type="PIRSR" id="PIRSR606689-1"/>
    </source>
</evidence>
<evidence type="ECO:0000313" key="6">
    <source>
        <dbReference type="Proteomes" id="UP001218218"/>
    </source>
</evidence>
<dbReference type="Gene3D" id="3.40.50.300">
    <property type="entry name" value="P-loop containing nucleotide triphosphate hydrolases"/>
    <property type="match status" value="1"/>
</dbReference>
<keyword evidence="1 3" id="KW-0547">Nucleotide-binding</keyword>
<accession>A0AAD7A9K9</accession>
<evidence type="ECO:0000256" key="2">
    <source>
        <dbReference type="ARBA" id="ARBA00023134"/>
    </source>
</evidence>
<feature type="binding site" evidence="4">
    <location>
        <position position="28"/>
    </location>
    <ligand>
        <name>Mg(2+)</name>
        <dbReference type="ChEBI" id="CHEBI:18420"/>
    </ligand>
</feature>
<dbReference type="GO" id="GO:0003924">
    <property type="term" value="F:GTPase activity"/>
    <property type="evidence" value="ECO:0007669"/>
    <property type="project" value="InterPro"/>
</dbReference>
<organism evidence="5 6">
    <name type="scientific">Mycena albidolilacea</name>
    <dbReference type="NCBI Taxonomy" id="1033008"/>
    <lineage>
        <taxon>Eukaryota</taxon>
        <taxon>Fungi</taxon>
        <taxon>Dikarya</taxon>
        <taxon>Basidiomycota</taxon>
        <taxon>Agaricomycotina</taxon>
        <taxon>Agaricomycetes</taxon>
        <taxon>Agaricomycetidae</taxon>
        <taxon>Agaricales</taxon>
        <taxon>Marasmiineae</taxon>
        <taxon>Mycenaceae</taxon>
        <taxon>Mycena</taxon>
    </lineage>
</organism>
<dbReference type="PANTHER" id="PTHR45909:SF1">
    <property type="entry name" value="ADP-RIBOSYLATION FACTOR-RELATED PROTEIN 1"/>
    <property type="match status" value="1"/>
</dbReference>
<dbReference type="GO" id="GO:0046872">
    <property type="term" value="F:metal ion binding"/>
    <property type="evidence" value="ECO:0007669"/>
    <property type="project" value="UniProtKB-KW"/>
</dbReference>
<proteinExistence type="predicted"/>
<protein>
    <submittedName>
        <fullName evidence="5">Uncharacterized protein</fullName>
    </submittedName>
</protein>
<feature type="binding site" evidence="4">
    <location>
        <position position="58"/>
    </location>
    <ligand>
        <name>Mg(2+)</name>
        <dbReference type="ChEBI" id="CHEBI:18420"/>
    </ligand>
</feature>
<dbReference type="GO" id="GO:0034067">
    <property type="term" value="P:protein localization to Golgi apparatus"/>
    <property type="evidence" value="ECO:0007669"/>
    <property type="project" value="TreeGrafter"/>
</dbReference>
<name>A0AAD7A9K9_9AGAR</name>
<dbReference type="PROSITE" id="PS51417">
    <property type="entry name" value="ARF"/>
    <property type="match status" value="1"/>
</dbReference>
<dbReference type="SUPFAM" id="SSF52540">
    <property type="entry name" value="P-loop containing nucleoside triphosphate hydrolases"/>
    <property type="match status" value="1"/>
</dbReference>
<keyword evidence="4" id="KW-0479">Metal-binding</keyword>
<evidence type="ECO:0000256" key="4">
    <source>
        <dbReference type="PIRSR" id="PIRSR606689-2"/>
    </source>
</evidence>